<accession>A0A3B0C133</accession>
<comment type="caution">
    <text evidence="2">The sequence shown here is derived from an EMBL/GenBank/DDBJ whole genome shotgun (WGS) entry which is preliminary data.</text>
</comment>
<reference evidence="2 3" key="1">
    <citation type="journal article" date="2015" name="Antonie Van Leeuwenhoek">
        <title>Streptomyces klenkii sp. nov., isolated from deep marine sediment.</title>
        <authorList>
            <person name="Veyisoglu A."/>
            <person name="Sahin N."/>
        </authorList>
    </citation>
    <scope>NUCLEOTIDE SEQUENCE [LARGE SCALE GENOMIC DNA]</scope>
    <source>
        <strain evidence="2 3">KCTC 29202</strain>
    </source>
</reference>
<dbReference type="OrthoDB" id="9762420at2"/>
<dbReference type="Pfam" id="PF04717">
    <property type="entry name" value="Phage_base_V"/>
    <property type="match status" value="1"/>
</dbReference>
<dbReference type="InterPro" id="IPR037026">
    <property type="entry name" value="Vgr_OB-fold_dom_sf"/>
</dbReference>
<keyword evidence="3" id="KW-1185">Reference proteome</keyword>
<protein>
    <submittedName>
        <fullName evidence="2">Baseplate assembly protein</fullName>
    </submittedName>
</protein>
<sequence length="173" mass="17790">MTVPATSGFHSLYQGVVESNEDPLRQGRLRVRVPQVLGDATVWAAPLTPLAGTGSGMYVVPLVRSGVWVHFLEGDPGRAVWVGFWRDGPQDVPLAAAATPAGTAQVVLSTPQQNALVLSDGPTGGIRLQFGPAGPSISIDATGIELSCGPGQASITLRGPLVSVNGDALTVMV</sequence>
<evidence type="ECO:0000313" key="2">
    <source>
        <dbReference type="EMBL" id="RKN77276.1"/>
    </source>
</evidence>
<dbReference type="InterPro" id="IPR006531">
    <property type="entry name" value="Gp5/Vgr_OB"/>
</dbReference>
<name>A0A3B0C133_9ACTN</name>
<dbReference type="EMBL" id="RBAM01000001">
    <property type="protein sequence ID" value="RKN77276.1"/>
    <property type="molecule type" value="Genomic_DNA"/>
</dbReference>
<organism evidence="2 3">
    <name type="scientific">Streptomyces klenkii</name>
    <dbReference type="NCBI Taxonomy" id="1420899"/>
    <lineage>
        <taxon>Bacteria</taxon>
        <taxon>Bacillati</taxon>
        <taxon>Actinomycetota</taxon>
        <taxon>Actinomycetes</taxon>
        <taxon>Kitasatosporales</taxon>
        <taxon>Streptomycetaceae</taxon>
        <taxon>Streptomyces</taxon>
    </lineage>
</organism>
<feature type="domain" description="Gp5/Type VI secretion system Vgr protein OB-fold" evidence="1">
    <location>
        <begin position="13"/>
        <end position="85"/>
    </location>
</feature>
<evidence type="ECO:0000313" key="3">
    <source>
        <dbReference type="Proteomes" id="UP000270343"/>
    </source>
</evidence>
<dbReference type="RefSeq" id="WP_120752891.1">
    <property type="nucleotide sequence ID" value="NZ_RBAM01000001.1"/>
</dbReference>
<dbReference type="AlphaFoldDB" id="A0A3B0C133"/>
<dbReference type="Gene3D" id="2.40.50.230">
    <property type="entry name" value="Gp5 N-terminal domain"/>
    <property type="match status" value="1"/>
</dbReference>
<gene>
    <name evidence="2" type="ORF">D7231_00575</name>
</gene>
<evidence type="ECO:0000259" key="1">
    <source>
        <dbReference type="Pfam" id="PF04717"/>
    </source>
</evidence>
<dbReference type="Proteomes" id="UP000270343">
    <property type="component" value="Unassembled WGS sequence"/>
</dbReference>
<dbReference type="SUPFAM" id="SSF69255">
    <property type="entry name" value="gp5 N-terminal domain-like"/>
    <property type="match status" value="1"/>
</dbReference>
<proteinExistence type="predicted"/>